<dbReference type="STRING" id="145388.A0A0D2MXG7"/>
<dbReference type="AlphaFoldDB" id="A0A0D2MXG7"/>
<protein>
    <submittedName>
        <fullName evidence="1">Uncharacterized protein</fullName>
    </submittedName>
</protein>
<proteinExistence type="predicted"/>
<gene>
    <name evidence="1" type="ORF">MNEG_2856</name>
</gene>
<dbReference type="EMBL" id="KK100558">
    <property type="protein sequence ID" value="KIZ05092.1"/>
    <property type="molecule type" value="Genomic_DNA"/>
</dbReference>
<keyword evidence="2" id="KW-1185">Reference proteome</keyword>
<reference evidence="1 2" key="1">
    <citation type="journal article" date="2013" name="BMC Genomics">
        <title>Reconstruction of the lipid metabolism for the microalga Monoraphidium neglectum from its genome sequence reveals characteristics suitable for biofuel production.</title>
        <authorList>
            <person name="Bogen C."/>
            <person name="Al-Dilaimi A."/>
            <person name="Albersmeier A."/>
            <person name="Wichmann J."/>
            <person name="Grundmann M."/>
            <person name="Rupp O."/>
            <person name="Lauersen K.J."/>
            <person name="Blifernez-Klassen O."/>
            <person name="Kalinowski J."/>
            <person name="Goesmann A."/>
            <person name="Mussgnug J.H."/>
            <person name="Kruse O."/>
        </authorList>
    </citation>
    <scope>NUCLEOTIDE SEQUENCE [LARGE SCALE GENOMIC DNA]</scope>
    <source>
        <strain evidence="1 2">SAG 48.87</strain>
    </source>
</reference>
<dbReference type="Proteomes" id="UP000054498">
    <property type="component" value="Unassembled WGS sequence"/>
</dbReference>
<evidence type="ECO:0000313" key="2">
    <source>
        <dbReference type="Proteomes" id="UP000054498"/>
    </source>
</evidence>
<name>A0A0D2MXG7_9CHLO</name>
<accession>A0A0D2MXG7</accession>
<dbReference type="RefSeq" id="XP_013904111.1">
    <property type="nucleotide sequence ID" value="XM_014048657.1"/>
</dbReference>
<dbReference type="KEGG" id="mng:MNEG_2856"/>
<sequence length="193" mass="21170">MHLGDVHIHSLFAAPGGPSAVMEGGVADLAHVPGLGQRIKGATTLPLLLDLLRSESGAFRPRDTSQALHRLACLHRQYVRRLRAARLATREAQQAARDDYVSPALALLGDLILRQGEELDPWAVSLACWSYGVLDHHDDDVLGVLCRRGATCLRAFQPIDCASALVGWARLRVRTRPQREFVDQLLSQSLDSL</sequence>
<dbReference type="GeneID" id="25735734"/>
<evidence type="ECO:0000313" key="1">
    <source>
        <dbReference type="EMBL" id="KIZ05092.1"/>
    </source>
</evidence>
<organism evidence="1 2">
    <name type="scientific">Monoraphidium neglectum</name>
    <dbReference type="NCBI Taxonomy" id="145388"/>
    <lineage>
        <taxon>Eukaryota</taxon>
        <taxon>Viridiplantae</taxon>
        <taxon>Chlorophyta</taxon>
        <taxon>core chlorophytes</taxon>
        <taxon>Chlorophyceae</taxon>
        <taxon>CS clade</taxon>
        <taxon>Sphaeropleales</taxon>
        <taxon>Selenastraceae</taxon>
        <taxon>Monoraphidium</taxon>
    </lineage>
</organism>